<protein>
    <submittedName>
        <fullName evidence="2">Uncharacterized protein</fullName>
    </submittedName>
</protein>
<gene>
    <name evidence="2" type="ORF">PAPYR_9443</name>
</gene>
<feature type="region of interest" description="Disordered" evidence="1">
    <location>
        <begin position="147"/>
        <end position="196"/>
    </location>
</feature>
<reference evidence="2" key="1">
    <citation type="journal article" date="2022" name="bioRxiv">
        <title>Genomics of Preaxostyla Flagellates Illuminates Evolutionary Transitions and the Path Towards Mitochondrial Loss.</title>
        <authorList>
            <person name="Novak L.V.F."/>
            <person name="Treitli S.C."/>
            <person name="Pyrih J."/>
            <person name="Halakuc P."/>
            <person name="Pipaliya S.V."/>
            <person name="Vacek V."/>
            <person name="Brzon O."/>
            <person name="Soukal P."/>
            <person name="Eme L."/>
            <person name="Dacks J.B."/>
            <person name="Karnkowska A."/>
            <person name="Elias M."/>
            <person name="Hampl V."/>
        </authorList>
    </citation>
    <scope>NUCLEOTIDE SEQUENCE</scope>
    <source>
        <strain evidence="2">RCP-MX</strain>
    </source>
</reference>
<keyword evidence="3" id="KW-1185">Reference proteome</keyword>
<dbReference type="EMBL" id="JAPMOS010000102">
    <property type="protein sequence ID" value="KAJ4455553.1"/>
    <property type="molecule type" value="Genomic_DNA"/>
</dbReference>
<name>A0ABQ8UBX6_9EUKA</name>
<feature type="compositionally biased region" description="Pro residues" evidence="1">
    <location>
        <begin position="29"/>
        <end position="42"/>
    </location>
</feature>
<evidence type="ECO:0000313" key="2">
    <source>
        <dbReference type="EMBL" id="KAJ4455553.1"/>
    </source>
</evidence>
<feature type="region of interest" description="Disordered" evidence="1">
    <location>
        <begin position="29"/>
        <end position="56"/>
    </location>
</feature>
<sequence>MGPRTLPTVSCVTPPHPRLHHPAFIAPHHPAPPAFTTPPPASPHSSGGRISGHRSPTDLCDLRAASSLHEAVAVVLNEGGAWLPASESLLRAALAGRHLLLVLLLALARMTVAPPLGGPGAPEGGPWGGQGGLDEDAASAMARLPERRFTESPSSGRSPAAADAAPASFDEATPMAPRRPRGAASKRAGGRRGEEEDAVLQLDRMQSLTLPSMATAVPLPISWLHTSPPPPPGQPRALDRWGLPSPPEEWRVAALWGALVQAMACPQWAAAWRLAPQAMDAEVAVLLETLSRTAHFGEAALPGALSAPRRRALQAAAASAPVKARVRALFGGTAAPRPTRSLRLAAGHLRAALLGVLLLADGQQLAGAAPGELPPDGAIPMCTLSPPSPGAGGSGTQRADRFLAPSGNVGLAVGIPALAKQAAAWADCPAAFPGLCEGLGSHLNYRAYADNAPSQPPGPPPARGCCLAVHVLLKTHCDWDLARDLTEALRTLWPQYSAFLSQL</sequence>
<evidence type="ECO:0000313" key="3">
    <source>
        <dbReference type="Proteomes" id="UP001141327"/>
    </source>
</evidence>
<accession>A0ABQ8UBX6</accession>
<dbReference type="Proteomes" id="UP001141327">
    <property type="component" value="Unassembled WGS sequence"/>
</dbReference>
<comment type="caution">
    <text evidence="2">The sequence shown here is derived from an EMBL/GenBank/DDBJ whole genome shotgun (WGS) entry which is preliminary data.</text>
</comment>
<proteinExistence type="predicted"/>
<evidence type="ECO:0000256" key="1">
    <source>
        <dbReference type="SAM" id="MobiDB-lite"/>
    </source>
</evidence>
<organism evidence="2 3">
    <name type="scientific">Paratrimastix pyriformis</name>
    <dbReference type="NCBI Taxonomy" id="342808"/>
    <lineage>
        <taxon>Eukaryota</taxon>
        <taxon>Metamonada</taxon>
        <taxon>Preaxostyla</taxon>
        <taxon>Paratrimastigidae</taxon>
        <taxon>Paratrimastix</taxon>
    </lineage>
</organism>
<feature type="compositionally biased region" description="Low complexity" evidence="1">
    <location>
        <begin position="152"/>
        <end position="168"/>
    </location>
</feature>